<dbReference type="InterPro" id="IPR011990">
    <property type="entry name" value="TPR-like_helical_dom_sf"/>
</dbReference>
<proteinExistence type="predicted"/>
<evidence type="ECO:0000313" key="1">
    <source>
        <dbReference type="EMBL" id="MFC7747948.1"/>
    </source>
</evidence>
<dbReference type="Gene3D" id="1.25.40.10">
    <property type="entry name" value="Tetratricopeptide repeat domain"/>
    <property type="match status" value="1"/>
</dbReference>
<dbReference type="EMBL" id="JBHTGR010000057">
    <property type="protein sequence ID" value="MFC7747948.1"/>
    <property type="molecule type" value="Genomic_DNA"/>
</dbReference>
<dbReference type="Proteomes" id="UP001596620">
    <property type="component" value="Unassembled WGS sequence"/>
</dbReference>
<name>A0ABW2UY90_9BACI</name>
<accession>A0ABW2UY90</accession>
<dbReference type="RefSeq" id="WP_382360606.1">
    <property type="nucleotide sequence ID" value="NZ_JBHTGR010000057.1"/>
</dbReference>
<reference evidence="2" key="1">
    <citation type="journal article" date="2019" name="Int. J. Syst. Evol. Microbiol.">
        <title>The Global Catalogue of Microorganisms (GCM) 10K type strain sequencing project: providing services to taxonomists for standard genome sequencing and annotation.</title>
        <authorList>
            <consortium name="The Broad Institute Genomics Platform"/>
            <consortium name="The Broad Institute Genome Sequencing Center for Infectious Disease"/>
            <person name="Wu L."/>
            <person name="Ma J."/>
        </authorList>
    </citation>
    <scope>NUCLEOTIDE SEQUENCE [LARGE SCALE GENOMIC DNA]</scope>
    <source>
        <strain evidence="2">JCM 30234</strain>
    </source>
</reference>
<dbReference type="SUPFAM" id="SSF48452">
    <property type="entry name" value="TPR-like"/>
    <property type="match status" value="1"/>
</dbReference>
<comment type="caution">
    <text evidence="1">The sequence shown here is derived from an EMBL/GenBank/DDBJ whole genome shotgun (WGS) entry which is preliminary data.</text>
</comment>
<keyword evidence="2" id="KW-1185">Reference proteome</keyword>
<organism evidence="1 2">
    <name type="scientific">Lentibacillus kimchii</name>
    <dbReference type="NCBI Taxonomy" id="1542911"/>
    <lineage>
        <taxon>Bacteria</taxon>
        <taxon>Bacillati</taxon>
        <taxon>Bacillota</taxon>
        <taxon>Bacilli</taxon>
        <taxon>Bacillales</taxon>
        <taxon>Bacillaceae</taxon>
        <taxon>Lentibacillus</taxon>
    </lineage>
</organism>
<protein>
    <submittedName>
        <fullName evidence="1">Tetratricopeptide repeat protein</fullName>
    </submittedName>
</protein>
<dbReference type="SUPFAM" id="SSF116965">
    <property type="entry name" value="Hypothetical protein MPN330"/>
    <property type="match status" value="1"/>
</dbReference>
<gene>
    <name evidence="1" type="ORF">ACFQU8_12200</name>
</gene>
<evidence type="ECO:0000313" key="2">
    <source>
        <dbReference type="Proteomes" id="UP001596620"/>
    </source>
</evidence>
<sequence length="327" mass="38377">MANPPENVILFPKWRWRLEDESLLAIKEKRYEDALEKLNELIDFGIYNQEINIGRLICLMELNRYQEAQDFCETLLTWHDDHYYDYIHIYLTILFQTNQYELLMNQADRELASGKVPDDMTKQFRQLHAVSRRLREEIRAEKTTEYINDLFRSVEEANHVRQYALVEQLRKLSIEPTDQVQPLLADDRVNPVTKTAIFVWFQETGVSEKIHIHKLGADLTVAPEQVPPLRTHPVMQEVSRIIDDQEQENPTLFQFMAQLLRHYLYVRYPFMPHEADGGSIADALMAIGKDYLQKPANTRTNEGKPVSKYVDEIKTCEAIYSTVIDEA</sequence>